<evidence type="ECO:0000313" key="3">
    <source>
        <dbReference type="Proteomes" id="UP001060261"/>
    </source>
</evidence>
<reference evidence="2" key="1">
    <citation type="submission" date="2022-09" db="EMBL/GenBank/DDBJ databases">
        <title>genome sequence of Deinococcus rubellus.</title>
        <authorList>
            <person name="Srinivasan S."/>
        </authorList>
    </citation>
    <scope>NUCLEOTIDE SEQUENCE</scope>
    <source>
        <strain evidence="2">Ant6</strain>
    </source>
</reference>
<keyword evidence="1" id="KW-0472">Membrane</keyword>
<keyword evidence="3" id="KW-1185">Reference proteome</keyword>
<name>A0ABY5YF48_9DEIO</name>
<evidence type="ECO:0000256" key="1">
    <source>
        <dbReference type="SAM" id="Phobius"/>
    </source>
</evidence>
<protein>
    <recommendedName>
        <fullName evidence="4">DUF1515 domain-containing protein</fullName>
    </recommendedName>
</protein>
<dbReference type="EMBL" id="CP104213">
    <property type="protein sequence ID" value="UWX62796.1"/>
    <property type="molecule type" value="Genomic_DNA"/>
</dbReference>
<dbReference type="RefSeq" id="WP_260559091.1">
    <property type="nucleotide sequence ID" value="NZ_BAABEC010000059.1"/>
</dbReference>
<dbReference type="Proteomes" id="UP001060261">
    <property type="component" value="Chromosome"/>
</dbReference>
<keyword evidence="1" id="KW-0812">Transmembrane</keyword>
<feature type="transmembrane region" description="Helical" evidence="1">
    <location>
        <begin position="91"/>
        <end position="112"/>
    </location>
</feature>
<evidence type="ECO:0008006" key="4">
    <source>
        <dbReference type="Google" id="ProtNLM"/>
    </source>
</evidence>
<organism evidence="2 3">
    <name type="scientific">Deinococcus rubellus</name>
    <dbReference type="NCBI Taxonomy" id="1889240"/>
    <lineage>
        <taxon>Bacteria</taxon>
        <taxon>Thermotogati</taxon>
        <taxon>Deinococcota</taxon>
        <taxon>Deinococci</taxon>
        <taxon>Deinococcales</taxon>
        <taxon>Deinococcaceae</taxon>
        <taxon>Deinococcus</taxon>
    </lineage>
</organism>
<keyword evidence="1" id="KW-1133">Transmembrane helix</keyword>
<gene>
    <name evidence="2" type="ORF">N0D28_08415</name>
</gene>
<evidence type="ECO:0000313" key="2">
    <source>
        <dbReference type="EMBL" id="UWX62796.1"/>
    </source>
</evidence>
<sequence length="119" mass="12636">MTSPDDFQRLSADIGEVKKVLERLDRSVAGDPATGVPSIRETLNAAVKQVQGDIDKIKVDLAAVDDAASDRLDAIEQASRIQAARQEGQMLIIKWLGGGSLASLIAVIVTVLKFSGSHP</sequence>
<accession>A0ABY5YF48</accession>
<proteinExistence type="predicted"/>